<sequence>MTSLAPSARKRLPAVSSSFFSLLSRGSQARHRATASASVRRLKEKREERRRCSWLDERGDRCRLGENAVENRDGGDSNRVRTERERSTRQRGDLDVASPSDLGPPDVLPSSHFAFWYPSSSCHSLKGSAIPSCTPLPFFSRTSTRLSPFPSPLAPSSSSSSASSSSSCSSASSSSSSSSSSASSSSSPLCSSAALAAVVRDATAAVKRSHHDSSLWRSLGDEASLLLLRLQDEMHCSGGGWRLSGDSCDSDDEAQGTGRDVEAGGSLAASGAVAAPVAARDARADLSSFGRDLSMLVNRFKQMRFFHARFLQTAEQAALASLELLSLHDAALLAASFAALECNSPSFFFSLADHICRVSTSPSPPVARAAQAALRVLRQSSSPSSPASPSSSLLAPASALSVARRRDLFLSSLPPSASYPLSLLLATAREPGGKCHSRLHFPRNSRGAAALSGLCLAVADEIEVNLALSWVHLLSGFARAHIAHADLFEVAALPLSSFLETKAASLLILQRRALERRSVARARLACPAGARMQVSLSVGLRGARRKGQATAEETAEETDTEGVAALHGDLIRPAGSRGGGAAHATMPGRTVAKVVEAYAAFRYKHERLLRAATSTVSFLSFTDSDIESLRRSLETLDFQSPELERVAALRTSASR</sequence>
<dbReference type="AlphaFoldDB" id="A0A151HJD7"/>
<accession>A0A151HJD7</accession>
<dbReference type="VEuPathDB" id="ToxoDB:TGPRC2_288880"/>
<feature type="region of interest" description="Disordered" evidence="1">
    <location>
        <begin position="149"/>
        <end position="188"/>
    </location>
</feature>
<evidence type="ECO:0000256" key="1">
    <source>
        <dbReference type="SAM" id="MobiDB-lite"/>
    </source>
</evidence>
<comment type="caution">
    <text evidence="2">The sequence shown here is derived from an EMBL/GenBank/DDBJ whole genome shotgun (WGS) entry which is preliminary data.</text>
</comment>
<dbReference type="Proteomes" id="UP000075225">
    <property type="component" value="Unassembled WGS sequence"/>
</dbReference>
<name>A0A151HJD7_TOXGO</name>
<feature type="region of interest" description="Disordered" evidence="1">
    <location>
        <begin position="22"/>
        <end position="51"/>
    </location>
</feature>
<feature type="compositionally biased region" description="Basic and acidic residues" evidence="1">
    <location>
        <begin position="67"/>
        <end position="94"/>
    </location>
</feature>
<reference evidence="3" key="1">
    <citation type="submission" date="2016-03" db="EMBL/GenBank/DDBJ databases">
        <authorList>
            <person name="Sibley D."/>
            <person name="Venepally P."/>
            <person name="Karamycheva S."/>
            <person name="Hadjithomas M."/>
            <person name="Khan A."/>
            <person name="Brunk B."/>
            <person name="Roos D."/>
            <person name="Caler E."/>
            <person name="Lorenzi H."/>
        </authorList>
    </citation>
    <scope>NUCLEOTIDE SEQUENCE [LARGE SCALE GENOMIC DNA]</scope>
    <source>
        <strain evidence="3">TgCatPRC2</strain>
    </source>
</reference>
<evidence type="ECO:0000313" key="2">
    <source>
        <dbReference type="EMBL" id="KYK69465.1"/>
    </source>
</evidence>
<dbReference type="EMBL" id="AHZP02000792">
    <property type="protein sequence ID" value="KYK69465.1"/>
    <property type="molecule type" value="Genomic_DNA"/>
</dbReference>
<protein>
    <submittedName>
        <fullName evidence="2">Uncharacterized protein</fullName>
    </submittedName>
</protein>
<proteinExistence type="predicted"/>
<feature type="compositionally biased region" description="Low complexity" evidence="1">
    <location>
        <begin position="154"/>
        <end position="188"/>
    </location>
</feature>
<evidence type="ECO:0000313" key="3">
    <source>
        <dbReference type="Proteomes" id="UP000075225"/>
    </source>
</evidence>
<dbReference type="OrthoDB" id="333763at2759"/>
<organism evidence="2 3">
    <name type="scientific">Toxoplasma gondii TgCatPRC2</name>
    <dbReference type="NCBI Taxonomy" id="1130821"/>
    <lineage>
        <taxon>Eukaryota</taxon>
        <taxon>Sar</taxon>
        <taxon>Alveolata</taxon>
        <taxon>Apicomplexa</taxon>
        <taxon>Conoidasida</taxon>
        <taxon>Coccidia</taxon>
        <taxon>Eucoccidiorida</taxon>
        <taxon>Eimeriorina</taxon>
        <taxon>Sarcocystidae</taxon>
        <taxon>Toxoplasma</taxon>
    </lineage>
</organism>
<gene>
    <name evidence="2" type="ORF">TGPRC2_288880</name>
</gene>
<feature type="region of interest" description="Disordered" evidence="1">
    <location>
        <begin position="67"/>
        <end position="103"/>
    </location>
</feature>